<evidence type="ECO:0000256" key="3">
    <source>
        <dbReference type="ARBA" id="ARBA00022729"/>
    </source>
</evidence>
<evidence type="ECO:0000313" key="9">
    <source>
        <dbReference type="EMBL" id="NKX92499.1"/>
    </source>
</evidence>
<evidence type="ECO:0000256" key="1">
    <source>
        <dbReference type="ARBA" id="ARBA00004635"/>
    </source>
</evidence>
<evidence type="ECO:0000256" key="2">
    <source>
        <dbReference type="ARBA" id="ARBA00008973"/>
    </source>
</evidence>
<keyword evidence="10" id="KW-1185">Reference proteome</keyword>
<feature type="region of interest" description="Disordered" evidence="7">
    <location>
        <begin position="22"/>
        <end position="43"/>
    </location>
</feature>
<comment type="similarity">
    <text evidence="2">Belongs to the NlpA lipoprotein family.</text>
</comment>
<name>A0A9X5FAE7_9MICO</name>
<keyword evidence="4" id="KW-0472">Membrane</keyword>
<reference evidence="9 10" key="1">
    <citation type="submission" date="2020-04" db="EMBL/GenBank/DDBJ databases">
        <title>MicrobeNet Type strains.</title>
        <authorList>
            <person name="Nicholson A.C."/>
        </authorList>
    </citation>
    <scope>NUCLEOTIDE SEQUENCE [LARGE SCALE GENOMIC DNA]</scope>
    <source>
        <strain evidence="9 10">ATCC BAA-789</strain>
    </source>
</reference>
<evidence type="ECO:0000256" key="7">
    <source>
        <dbReference type="SAM" id="MobiDB-lite"/>
    </source>
</evidence>
<dbReference type="PANTHER" id="PTHR30429:SF3">
    <property type="entry name" value="LIPOPROTEIN"/>
    <property type="match status" value="1"/>
</dbReference>
<sequence length="300" mass="31456">MIRKTTAVVAATALLATLAACGSDSNDSKATPAAGETPAARTEPVRIGVVGSQDDQWPIFEKKAEEAGIDVEIINFTAYTEPNPALSQDQLDLNQFQHLQYLADYNVASDDNLTPIGSTAIYPLALYSNEYDSVDAIPAGSEIAVPNDPTNLNRALFVLQSAGLVQLKDGGTLASTELDVLPESKVKVTPVDAAQAAISLQSVAAAIINNDFIADAGLKPEDAIAQDDPSSVGARPYINIWVARDEDKNDPTLLKLVEIAHDAEVEEALKAASGGSAVIVKEDGATLAGYLADIQAQIKG</sequence>
<dbReference type="AlphaFoldDB" id="A0A9X5FAE7"/>
<dbReference type="Gene3D" id="3.40.190.10">
    <property type="entry name" value="Periplasmic binding protein-like II"/>
    <property type="match status" value="2"/>
</dbReference>
<dbReference type="SUPFAM" id="SSF53850">
    <property type="entry name" value="Periplasmic binding protein-like II"/>
    <property type="match status" value="1"/>
</dbReference>
<dbReference type="GO" id="GO:0016020">
    <property type="term" value="C:membrane"/>
    <property type="evidence" value="ECO:0007669"/>
    <property type="project" value="UniProtKB-SubCell"/>
</dbReference>
<dbReference type="InterPro" id="IPR004872">
    <property type="entry name" value="Lipoprotein_NlpA"/>
</dbReference>
<proteinExistence type="inferred from homology"/>
<accession>A0A9X5FAE7</accession>
<keyword evidence="6" id="KW-0449">Lipoprotein</keyword>
<feature type="signal peptide" evidence="8">
    <location>
        <begin position="1"/>
        <end position="22"/>
    </location>
</feature>
<organism evidence="9 10">
    <name type="scientific">Sanguibacter hominis ATCC BAA-789</name>
    <dbReference type="NCBI Taxonomy" id="1312740"/>
    <lineage>
        <taxon>Bacteria</taxon>
        <taxon>Bacillati</taxon>
        <taxon>Actinomycetota</taxon>
        <taxon>Actinomycetes</taxon>
        <taxon>Micrococcales</taxon>
        <taxon>Sanguibacteraceae</taxon>
        <taxon>Sanguibacter</taxon>
    </lineage>
</organism>
<evidence type="ECO:0000256" key="4">
    <source>
        <dbReference type="ARBA" id="ARBA00023136"/>
    </source>
</evidence>
<dbReference type="PROSITE" id="PS51257">
    <property type="entry name" value="PROKAR_LIPOPROTEIN"/>
    <property type="match status" value="1"/>
</dbReference>
<evidence type="ECO:0000256" key="6">
    <source>
        <dbReference type="ARBA" id="ARBA00023288"/>
    </source>
</evidence>
<dbReference type="EMBL" id="JAAXOW010000001">
    <property type="protein sequence ID" value="NKX92499.1"/>
    <property type="molecule type" value="Genomic_DNA"/>
</dbReference>
<evidence type="ECO:0000256" key="5">
    <source>
        <dbReference type="ARBA" id="ARBA00023139"/>
    </source>
</evidence>
<evidence type="ECO:0000313" key="10">
    <source>
        <dbReference type="Proteomes" id="UP000774283"/>
    </source>
</evidence>
<keyword evidence="5" id="KW-0564">Palmitate</keyword>
<dbReference type="Pfam" id="PF03180">
    <property type="entry name" value="Lipoprotein_9"/>
    <property type="match status" value="1"/>
</dbReference>
<dbReference type="PANTHER" id="PTHR30429">
    <property type="entry name" value="D-METHIONINE-BINDING LIPOPROTEIN METQ"/>
    <property type="match status" value="1"/>
</dbReference>
<feature type="chain" id="PRO_5040725108" evidence="8">
    <location>
        <begin position="23"/>
        <end position="300"/>
    </location>
</feature>
<comment type="caution">
    <text evidence="9">The sequence shown here is derived from an EMBL/GenBank/DDBJ whole genome shotgun (WGS) entry which is preliminary data.</text>
</comment>
<dbReference type="RefSeq" id="WP_168446527.1">
    <property type="nucleotide sequence ID" value="NZ_JAAXOW010000001.1"/>
</dbReference>
<gene>
    <name evidence="9" type="ORF">HF995_04280</name>
</gene>
<evidence type="ECO:0000256" key="8">
    <source>
        <dbReference type="SAM" id="SignalP"/>
    </source>
</evidence>
<keyword evidence="3 8" id="KW-0732">Signal</keyword>
<comment type="subcellular location">
    <subcellularLocation>
        <location evidence="1">Membrane</location>
        <topology evidence="1">Lipid-anchor</topology>
    </subcellularLocation>
</comment>
<protein>
    <submittedName>
        <fullName evidence="9">Methionine ABC transporter substrate-binding protein</fullName>
    </submittedName>
</protein>
<dbReference type="Proteomes" id="UP000774283">
    <property type="component" value="Unassembled WGS sequence"/>
</dbReference>